<keyword evidence="1" id="KW-1133">Transmembrane helix</keyword>
<dbReference type="EMBL" id="MFDM01000001">
    <property type="protein sequence ID" value="OGE44493.1"/>
    <property type="molecule type" value="Genomic_DNA"/>
</dbReference>
<accession>A0A1F5KU71</accession>
<dbReference type="Proteomes" id="UP000178565">
    <property type="component" value="Unassembled WGS sequence"/>
</dbReference>
<name>A0A1F5KU71_9BACT</name>
<keyword evidence="1" id="KW-0472">Membrane</keyword>
<comment type="caution">
    <text evidence="3">The sequence shown here is derived from an EMBL/GenBank/DDBJ whole genome shotgun (WGS) entry which is preliminary data.</text>
</comment>
<evidence type="ECO:0000313" key="3">
    <source>
        <dbReference type="EMBL" id="OGE44493.1"/>
    </source>
</evidence>
<keyword evidence="1" id="KW-0812">Transmembrane</keyword>
<dbReference type="AlphaFoldDB" id="A0A1F5KU71"/>
<evidence type="ECO:0000256" key="1">
    <source>
        <dbReference type="SAM" id="Phobius"/>
    </source>
</evidence>
<evidence type="ECO:0000256" key="2">
    <source>
        <dbReference type="SAM" id="SignalP"/>
    </source>
</evidence>
<evidence type="ECO:0008006" key="5">
    <source>
        <dbReference type="Google" id="ProtNLM"/>
    </source>
</evidence>
<dbReference type="STRING" id="1797785.A3B45_05075"/>
<feature type="signal peptide" evidence="2">
    <location>
        <begin position="1"/>
        <end position="24"/>
    </location>
</feature>
<sequence length="387" mass="43538">MKKLILPIIFIVFIFLLSPHVAYAGTDAECRPVFDQDMKKCTENFNACIHLCGEETKKPDGTAYFNSGEVYSRCTKREQCQEKSSVCNAKALEDFWACRKSDKKPEDSKLETSSPSQNEGQSWLEFLGINPYQTWLRLREVVEVSEFFASGDLEEFLEGGFLNLSGRKSILQKDKESVKAKKQAFESVFGKDWREQLNQPKIDSKTEENAWEIPVPKQESVTDVPGTTDTKRYSWDENSGVVVKSNDWEKIKFREPVEVEGVTSHVLEMGAGELEVKVRNSNLSKNKFGVDAGWLGVTVSRTHFRVFKDPDKDVAVVGVYEGEVEVKVRDGSTIKVKPDGDKPGVVVVSRKLSPLKLGILGLVVAGIVGGIIWFIKRKSSRKLLKKK</sequence>
<feature type="chain" id="PRO_5009519139" description="FecR protein domain-containing protein" evidence="2">
    <location>
        <begin position="25"/>
        <end position="387"/>
    </location>
</feature>
<feature type="transmembrane region" description="Helical" evidence="1">
    <location>
        <begin position="357"/>
        <end position="375"/>
    </location>
</feature>
<protein>
    <recommendedName>
        <fullName evidence="5">FecR protein domain-containing protein</fullName>
    </recommendedName>
</protein>
<proteinExistence type="predicted"/>
<dbReference type="Gene3D" id="2.60.120.1440">
    <property type="match status" value="1"/>
</dbReference>
<organism evidence="3 4">
    <name type="scientific">Candidatus Daviesbacteria bacterium RIFCSPLOWO2_01_FULL_39_12</name>
    <dbReference type="NCBI Taxonomy" id="1797785"/>
    <lineage>
        <taxon>Bacteria</taxon>
        <taxon>Candidatus Daviesiibacteriota</taxon>
    </lineage>
</organism>
<reference evidence="3 4" key="1">
    <citation type="journal article" date="2016" name="Nat. Commun.">
        <title>Thousands of microbial genomes shed light on interconnected biogeochemical processes in an aquifer system.</title>
        <authorList>
            <person name="Anantharaman K."/>
            <person name="Brown C.T."/>
            <person name="Hug L.A."/>
            <person name="Sharon I."/>
            <person name="Castelle C.J."/>
            <person name="Probst A.J."/>
            <person name="Thomas B.C."/>
            <person name="Singh A."/>
            <person name="Wilkins M.J."/>
            <person name="Karaoz U."/>
            <person name="Brodie E.L."/>
            <person name="Williams K.H."/>
            <person name="Hubbard S.S."/>
            <person name="Banfield J.F."/>
        </authorList>
    </citation>
    <scope>NUCLEOTIDE SEQUENCE [LARGE SCALE GENOMIC DNA]</scope>
</reference>
<gene>
    <name evidence="3" type="ORF">A3B45_05075</name>
</gene>
<keyword evidence="2" id="KW-0732">Signal</keyword>
<evidence type="ECO:0000313" key="4">
    <source>
        <dbReference type="Proteomes" id="UP000178565"/>
    </source>
</evidence>